<evidence type="ECO:0000313" key="2">
    <source>
        <dbReference type="Proteomes" id="UP001628078"/>
    </source>
</evidence>
<proteinExistence type="predicted"/>
<keyword evidence="2" id="KW-1185">Reference proteome</keyword>
<comment type="caution">
    <text evidence="1">The sequence shown here is derived from an EMBL/GenBank/DDBJ whole genome shotgun (WGS) entry which is preliminary data.</text>
</comment>
<gene>
    <name evidence="1" type="ORF">JCM31185_00190</name>
</gene>
<reference evidence="1 2" key="1">
    <citation type="submission" date="2022-03" db="EMBL/GenBank/DDBJ databases">
        <title>Draft genome sequence of Furfurilactobacillus curtus JCM 31185.</title>
        <authorList>
            <person name="Suzuki S."/>
            <person name="Endo A."/>
            <person name="Kajikawa A."/>
        </authorList>
    </citation>
    <scope>NUCLEOTIDE SEQUENCE [LARGE SCALE GENOMIC DNA]</scope>
    <source>
        <strain evidence="1 2">JCM 31185</strain>
    </source>
</reference>
<evidence type="ECO:0008006" key="3">
    <source>
        <dbReference type="Google" id="ProtNLM"/>
    </source>
</evidence>
<dbReference type="EMBL" id="BQXO01000001">
    <property type="protein sequence ID" value="GKT04730.1"/>
    <property type="molecule type" value="Genomic_DNA"/>
</dbReference>
<organism evidence="1 2">
    <name type="scientific">Furfurilactobacillus curtus</name>
    <dbReference type="NCBI Taxonomy" id="1746200"/>
    <lineage>
        <taxon>Bacteria</taxon>
        <taxon>Bacillati</taxon>
        <taxon>Bacillota</taxon>
        <taxon>Bacilli</taxon>
        <taxon>Lactobacillales</taxon>
        <taxon>Lactobacillaceae</taxon>
        <taxon>Furfurilactobacillus</taxon>
    </lineage>
</organism>
<name>A0ABQ5JKW1_9LACO</name>
<sequence>MTLTEFNDVMVKLHLTYTLAVAMYLDSAADYAKKAKLLDGKNQVAADQCKQRQIEFEQFALEQALFESHPSGQRFEDLADHFTQGELRSSNQIIKRWNKVLAQFGQMISPIEI</sequence>
<evidence type="ECO:0000313" key="1">
    <source>
        <dbReference type="EMBL" id="GKT04730.1"/>
    </source>
</evidence>
<dbReference type="RefSeq" id="WP_407881921.1">
    <property type="nucleotide sequence ID" value="NZ_BQXO01000001.1"/>
</dbReference>
<protein>
    <recommendedName>
        <fullName evidence="3">YlbF family regulator</fullName>
    </recommendedName>
</protein>
<dbReference type="Proteomes" id="UP001628078">
    <property type="component" value="Unassembled WGS sequence"/>
</dbReference>
<accession>A0ABQ5JKW1</accession>